<dbReference type="SUPFAM" id="SSF51197">
    <property type="entry name" value="Clavaminate synthase-like"/>
    <property type="match status" value="1"/>
</dbReference>
<dbReference type="Proteomes" id="UP000562395">
    <property type="component" value="Unassembled WGS sequence"/>
</dbReference>
<evidence type="ECO:0000313" key="3">
    <source>
        <dbReference type="Proteomes" id="UP000562395"/>
    </source>
</evidence>
<dbReference type="InterPro" id="IPR003347">
    <property type="entry name" value="JmjC_dom"/>
</dbReference>
<dbReference type="RefSeq" id="WP_183613925.1">
    <property type="nucleotide sequence ID" value="NZ_JACICY010000006.1"/>
</dbReference>
<dbReference type="SMART" id="SM00558">
    <property type="entry name" value="JmjC"/>
    <property type="match status" value="1"/>
</dbReference>
<evidence type="ECO:0000259" key="1">
    <source>
        <dbReference type="PROSITE" id="PS51184"/>
    </source>
</evidence>
<dbReference type="Gene3D" id="2.60.120.650">
    <property type="entry name" value="Cupin"/>
    <property type="match status" value="1"/>
</dbReference>
<evidence type="ECO:0000313" key="2">
    <source>
        <dbReference type="EMBL" id="MBB3861423.1"/>
    </source>
</evidence>
<comment type="caution">
    <text evidence="2">The sequence shown here is derived from an EMBL/GenBank/DDBJ whole genome shotgun (WGS) entry which is preliminary data.</text>
</comment>
<accession>A0A7W6EWL8</accession>
<protein>
    <recommendedName>
        <fullName evidence="1">JmjC domain-containing protein</fullName>
    </recommendedName>
</protein>
<feature type="domain" description="JmjC" evidence="1">
    <location>
        <begin position="97"/>
        <end position="258"/>
    </location>
</feature>
<dbReference type="PROSITE" id="PS51184">
    <property type="entry name" value="JMJC"/>
    <property type="match status" value="1"/>
</dbReference>
<dbReference type="AlphaFoldDB" id="A0A7W6EWL8"/>
<proteinExistence type="predicted"/>
<dbReference type="EMBL" id="JACICY010000006">
    <property type="protein sequence ID" value="MBB3861423.1"/>
    <property type="molecule type" value="Genomic_DNA"/>
</dbReference>
<reference evidence="2 3" key="1">
    <citation type="submission" date="2020-08" db="EMBL/GenBank/DDBJ databases">
        <title>Genomic Encyclopedia of Type Strains, Phase IV (KMG-IV): sequencing the most valuable type-strain genomes for metagenomic binning, comparative biology and taxonomic classification.</title>
        <authorList>
            <person name="Goeker M."/>
        </authorList>
    </citation>
    <scope>NUCLEOTIDE SEQUENCE [LARGE SCALE GENOMIC DNA]</scope>
    <source>
        <strain evidence="2 3">DSM 14552</strain>
    </source>
</reference>
<keyword evidence="3" id="KW-1185">Reference proteome</keyword>
<organism evidence="2 3">
    <name type="scientific">Novosphingobium hassiacum</name>
    <dbReference type="NCBI Taxonomy" id="173676"/>
    <lineage>
        <taxon>Bacteria</taxon>
        <taxon>Pseudomonadati</taxon>
        <taxon>Pseudomonadota</taxon>
        <taxon>Alphaproteobacteria</taxon>
        <taxon>Sphingomonadales</taxon>
        <taxon>Sphingomonadaceae</taxon>
        <taxon>Novosphingobium</taxon>
    </lineage>
</organism>
<sequence length="293" mass="31964">MNDQTARYASALPIDAFDAASRTTFAASYPEVPHKLTHALRDHPLMQLSALAEMAEALPATSVEYNRADLPTGLNGEKARANGIGIGETIRNIATTGSWAALKNIEQIPAYADLLMALLAELRPVIESRTGAMLKQQGFVFVTSPGGVTPYHFDPEHNILLQLMGSKVMTMFPAGNSRFAPDETHEGYHTGGGRELFWNDALADGGREWPLVPGEALYVPVMSPHFVNNGPAPSVSLSITWRSEWSFAEADARAFNGLLRKAGLNPRPPGRWPATNRVKAFGWRLYAKARGLR</sequence>
<gene>
    <name evidence="2" type="ORF">GGQ88_002707</name>
</gene>
<name>A0A7W6EWL8_9SPHN</name>